<evidence type="ECO:0000313" key="2">
    <source>
        <dbReference type="Proteomes" id="UP000050761"/>
    </source>
</evidence>
<evidence type="ECO:0000313" key="3">
    <source>
        <dbReference type="WBParaSite" id="HPBE_0002512201-mRNA-1"/>
    </source>
</evidence>
<dbReference type="Proteomes" id="UP000050761">
    <property type="component" value="Unassembled WGS sequence"/>
</dbReference>
<dbReference type="EMBL" id="UZAH01037377">
    <property type="protein sequence ID" value="VDP49189.1"/>
    <property type="molecule type" value="Genomic_DNA"/>
</dbReference>
<dbReference type="WBParaSite" id="HPBE_0002512201-mRNA-1">
    <property type="protein sequence ID" value="HPBE_0002512201-mRNA-1"/>
    <property type="gene ID" value="HPBE_0002512201"/>
</dbReference>
<dbReference type="OrthoDB" id="5831139at2759"/>
<reference evidence="1 2" key="1">
    <citation type="submission" date="2018-11" db="EMBL/GenBank/DDBJ databases">
        <authorList>
            <consortium name="Pathogen Informatics"/>
        </authorList>
    </citation>
    <scope>NUCLEOTIDE SEQUENCE [LARGE SCALE GENOMIC DNA]</scope>
</reference>
<proteinExistence type="predicted"/>
<accession>A0A183GR02</accession>
<dbReference type="AlphaFoldDB" id="A0A183GR02"/>
<evidence type="ECO:0000313" key="1">
    <source>
        <dbReference type="EMBL" id="VDP49189.1"/>
    </source>
</evidence>
<name>A0A183GR02_HELPZ</name>
<gene>
    <name evidence="1" type="ORF">HPBE_LOCUS25121</name>
</gene>
<reference evidence="3" key="2">
    <citation type="submission" date="2019-09" db="UniProtKB">
        <authorList>
            <consortium name="WormBaseParasite"/>
        </authorList>
    </citation>
    <scope>IDENTIFICATION</scope>
</reference>
<keyword evidence="2" id="KW-1185">Reference proteome</keyword>
<accession>A0A3P8HSE2</accession>
<organism evidence="2 3">
    <name type="scientific">Heligmosomoides polygyrus</name>
    <name type="common">Parasitic roundworm</name>
    <dbReference type="NCBI Taxonomy" id="6339"/>
    <lineage>
        <taxon>Eukaryota</taxon>
        <taxon>Metazoa</taxon>
        <taxon>Ecdysozoa</taxon>
        <taxon>Nematoda</taxon>
        <taxon>Chromadorea</taxon>
        <taxon>Rhabditida</taxon>
        <taxon>Rhabditina</taxon>
        <taxon>Rhabditomorpha</taxon>
        <taxon>Strongyloidea</taxon>
        <taxon>Heligmosomidae</taxon>
        <taxon>Heligmosomoides</taxon>
    </lineage>
</organism>
<protein>
    <submittedName>
        <fullName evidence="1 3">Uncharacterized protein</fullName>
    </submittedName>
</protein>
<sequence length="121" mass="14122">MFQKRDSHLVSFYSGNNKTQIDFILVKHSDRRLVTDAKVVPYEAVATQLCSLICTLKFALPRLRQIERCGLASIIKRETQLLLFVISCRRLPLLRRHGNLQPFRYYKLHLPNWARRTPGGV</sequence>